<comment type="caution">
    <text evidence="2">The sequence shown here is derived from an EMBL/GenBank/DDBJ whole genome shotgun (WGS) entry which is preliminary data.</text>
</comment>
<dbReference type="InterPro" id="IPR045860">
    <property type="entry name" value="Snake_toxin-like_sf"/>
</dbReference>
<dbReference type="AlphaFoldDB" id="A0A8J4TX69"/>
<dbReference type="SUPFAM" id="SSF57302">
    <property type="entry name" value="Snake toxin-like"/>
    <property type="match status" value="1"/>
</dbReference>
<feature type="chain" id="PRO_5035261192" evidence="1">
    <location>
        <begin position="20"/>
        <end position="121"/>
    </location>
</feature>
<dbReference type="Gene3D" id="2.10.60.10">
    <property type="entry name" value="CD59"/>
    <property type="match status" value="1"/>
</dbReference>
<evidence type="ECO:0000256" key="1">
    <source>
        <dbReference type="SAM" id="SignalP"/>
    </source>
</evidence>
<feature type="non-terminal residue" evidence="2">
    <location>
        <position position="1"/>
    </location>
</feature>
<feature type="signal peptide" evidence="1">
    <location>
        <begin position="1"/>
        <end position="19"/>
    </location>
</feature>
<protein>
    <submittedName>
        <fullName evidence="2">Urokinase plasminogen activator surface receptor-like</fullName>
    </submittedName>
</protein>
<organism evidence="2 3">
    <name type="scientific">Clarias magur</name>
    <name type="common">Asian catfish</name>
    <name type="synonym">Macropteronotus magur</name>
    <dbReference type="NCBI Taxonomy" id="1594786"/>
    <lineage>
        <taxon>Eukaryota</taxon>
        <taxon>Metazoa</taxon>
        <taxon>Chordata</taxon>
        <taxon>Craniata</taxon>
        <taxon>Vertebrata</taxon>
        <taxon>Euteleostomi</taxon>
        <taxon>Actinopterygii</taxon>
        <taxon>Neopterygii</taxon>
        <taxon>Teleostei</taxon>
        <taxon>Ostariophysi</taxon>
        <taxon>Siluriformes</taxon>
        <taxon>Clariidae</taxon>
        <taxon>Clarias</taxon>
    </lineage>
</organism>
<name>A0A8J4TX69_CLAMG</name>
<gene>
    <name evidence="2" type="ORF">DAT39_021373</name>
</gene>
<accession>A0A8J4TX69</accession>
<dbReference type="EMBL" id="QNUK01000893">
    <property type="protein sequence ID" value="KAF5888927.1"/>
    <property type="molecule type" value="Genomic_DNA"/>
</dbReference>
<reference evidence="2" key="1">
    <citation type="submission" date="2020-07" db="EMBL/GenBank/DDBJ databases">
        <title>Clarias magur genome sequencing, assembly and annotation.</title>
        <authorList>
            <person name="Kushwaha B."/>
            <person name="Kumar R."/>
            <person name="Das P."/>
            <person name="Joshi C.G."/>
            <person name="Kumar D."/>
            <person name="Nagpure N.S."/>
            <person name="Pandey M."/>
            <person name="Agarwal S."/>
            <person name="Srivastava S."/>
            <person name="Singh M."/>
            <person name="Sahoo L."/>
            <person name="Jayasankar P."/>
            <person name="Meher P.K."/>
            <person name="Koringa P.G."/>
            <person name="Iquebal M.A."/>
            <person name="Das S.P."/>
            <person name="Bit A."/>
            <person name="Patnaik S."/>
            <person name="Patel N."/>
            <person name="Shah T.M."/>
            <person name="Hinsu A."/>
            <person name="Jena J.K."/>
        </authorList>
    </citation>
    <scope>NUCLEOTIDE SEQUENCE</scope>
    <source>
        <strain evidence="2">CIFAMagur01</strain>
        <tissue evidence="2">Testis</tissue>
    </source>
</reference>
<dbReference type="Proteomes" id="UP000727407">
    <property type="component" value="Unassembled WGS sequence"/>
</dbReference>
<evidence type="ECO:0000313" key="3">
    <source>
        <dbReference type="Proteomes" id="UP000727407"/>
    </source>
</evidence>
<evidence type="ECO:0000313" key="2">
    <source>
        <dbReference type="EMBL" id="KAF5888927.1"/>
    </source>
</evidence>
<keyword evidence="3" id="KW-1185">Reference proteome</keyword>
<proteinExistence type="predicted"/>
<keyword evidence="1" id="KW-0732">Signal</keyword>
<keyword evidence="2" id="KW-0675">Receptor</keyword>
<sequence>MKSQVTLLLICMLFSKALSLTCMQLIPRINSPEEITCADQCLTSTIYTSDGSVPAELVKTCGTPETCVRGIINLGVHKMFTNTKCCKTDNCNTESLPDCVFISFFYCKNLPIPARGKKNLP</sequence>
<dbReference type="OrthoDB" id="5945173at2759"/>